<evidence type="ECO:0000256" key="4">
    <source>
        <dbReference type="ARBA" id="ARBA00022692"/>
    </source>
</evidence>
<evidence type="ECO:0000256" key="9">
    <source>
        <dbReference type="SAM" id="MobiDB-lite"/>
    </source>
</evidence>
<feature type="compositionally biased region" description="Polar residues" evidence="9">
    <location>
        <begin position="1"/>
        <end position="11"/>
    </location>
</feature>
<dbReference type="Proteomes" id="UP000230423">
    <property type="component" value="Unassembled WGS sequence"/>
</dbReference>
<feature type="transmembrane region" description="Helical" evidence="10">
    <location>
        <begin position="219"/>
        <end position="242"/>
    </location>
</feature>
<dbReference type="Pfam" id="PF00230">
    <property type="entry name" value="MIP"/>
    <property type="match status" value="1"/>
</dbReference>
<evidence type="ECO:0000256" key="6">
    <source>
        <dbReference type="ARBA" id="ARBA00023136"/>
    </source>
</evidence>
<evidence type="ECO:0000256" key="10">
    <source>
        <dbReference type="SAM" id="Phobius"/>
    </source>
</evidence>
<sequence length="293" mass="32368">MFMKKSYNSTRPGLDSSGQGSGEPSIPAAMTELLPEERLRKKIHIRNPLLRNALSEFFGTALLLFIGLSIVMQFILSGEKLNTWIQINIGWGLAIAFCVYACSKTSGGHFNPAVSFAMFTLGRLSLRDFLVYCLVQTIGAFFGAIGAFGIYYDQFVKYAGTLRTIVGPRATAACFCSFPAAHLSNLTCFFDQVAGTGLLLFFVVVIIDRRNGIPAAAHPFLFGFVLVMIGEPCEIFIALIMIYHNYYFWIPIIAPFFGAALAAWSYHIFIGAHIPDPVQEYVLDEVKQPLKSA</sequence>
<dbReference type="GO" id="GO:0015254">
    <property type="term" value="F:glycerol channel activity"/>
    <property type="evidence" value="ECO:0007669"/>
    <property type="project" value="TreeGrafter"/>
</dbReference>
<evidence type="ECO:0000256" key="7">
    <source>
        <dbReference type="ARBA" id="ARBA00045280"/>
    </source>
</evidence>
<comment type="function">
    <text evidence="7">Aquaglyceroporin that may modulate the water content and osmolytes during anhydrobiosis.</text>
</comment>
<dbReference type="GO" id="GO:0016323">
    <property type="term" value="C:basolateral plasma membrane"/>
    <property type="evidence" value="ECO:0007669"/>
    <property type="project" value="TreeGrafter"/>
</dbReference>
<dbReference type="InterPro" id="IPR000425">
    <property type="entry name" value="MIP"/>
</dbReference>
<feature type="region of interest" description="Disordered" evidence="9">
    <location>
        <begin position="1"/>
        <end position="24"/>
    </location>
</feature>
<feature type="transmembrane region" description="Helical" evidence="10">
    <location>
        <begin position="248"/>
        <end position="269"/>
    </location>
</feature>
<keyword evidence="3 8" id="KW-0813">Transport</keyword>
<keyword evidence="6 10" id="KW-0472">Membrane</keyword>
<evidence type="ECO:0000313" key="11">
    <source>
        <dbReference type="EMBL" id="PIO62281.1"/>
    </source>
</evidence>
<protein>
    <submittedName>
        <fullName evidence="11">Channel protein, MIP family</fullName>
    </submittedName>
</protein>
<dbReference type="GO" id="GO:0015250">
    <property type="term" value="F:water channel activity"/>
    <property type="evidence" value="ECO:0007669"/>
    <property type="project" value="TreeGrafter"/>
</dbReference>
<dbReference type="PANTHER" id="PTHR43829">
    <property type="entry name" value="AQUAPORIN OR AQUAGLYCEROPORIN RELATED"/>
    <property type="match status" value="1"/>
</dbReference>
<dbReference type="InterPro" id="IPR023271">
    <property type="entry name" value="Aquaporin-like"/>
</dbReference>
<evidence type="ECO:0000256" key="8">
    <source>
        <dbReference type="RuleBase" id="RU000477"/>
    </source>
</evidence>
<feature type="transmembrane region" description="Helical" evidence="10">
    <location>
        <begin position="129"/>
        <end position="152"/>
    </location>
</feature>
<comment type="similarity">
    <text evidence="2 8">Belongs to the MIP/aquaporin (TC 1.A.8) family.</text>
</comment>
<evidence type="ECO:0000256" key="5">
    <source>
        <dbReference type="ARBA" id="ARBA00022989"/>
    </source>
</evidence>
<dbReference type="Gene3D" id="1.20.1080.10">
    <property type="entry name" value="Glycerol uptake facilitator protein"/>
    <property type="match status" value="1"/>
</dbReference>
<reference evidence="11 12" key="1">
    <citation type="submission" date="2015-09" db="EMBL/GenBank/DDBJ databases">
        <title>Draft genome of the parasitic nematode Teladorsagia circumcincta isolate WARC Sus (inbred).</title>
        <authorList>
            <person name="Mitreva M."/>
        </authorList>
    </citation>
    <scope>NUCLEOTIDE SEQUENCE [LARGE SCALE GENOMIC DNA]</scope>
    <source>
        <strain evidence="11 12">S</strain>
    </source>
</reference>
<dbReference type="AlphaFoldDB" id="A0A2G9TW78"/>
<accession>A0A2G9TW78</accession>
<evidence type="ECO:0000256" key="2">
    <source>
        <dbReference type="ARBA" id="ARBA00006175"/>
    </source>
</evidence>
<evidence type="ECO:0000256" key="1">
    <source>
        <dbReference type="ARBA" id="ARBA00004141"/>
    </source>
</evidence>
<evidence type="ECO:0000313" key="12">
    <source>
        <dbReference type="Proteomes" id="UP000230423"/>
    </source>
</evidence>
<keyword evidence="5 10" id="KW-1133">Transmembrane helix</keyword>
<dbReference type="PROSITE" id="PS00221">
    <property type="entry name" value="MIP"/>
    <property type="match status" value="1"/>
</dbReference>
<dbReference type="PANTHER" id="PTHR43829:SF5">
    <property type="entry name" value="AQUAPORIN-9"/>
    <property type="match status" value="1"/>
</dbReference>
<dbReference type="OrthoDB" id="3222at2759"/>
<organism evidence="11 12">
    <name type="scientific">Teladorsagia circumcincta</name>
    <name type="common">Brown stomach worm</name>
    <name type="synonym">Ostertagia circumcincta</name>
    <dbReference type="NCBI Taxonomy" id="45464"/>
    <lineage>
        <taxon>Eukaryota</taxon>
        <taxon>Metazoa</taxon>
        <taxon>Ecdysozoa</taxon>
        <taxon>Nematoda</taxon>
        <taxon>Chromadorea</taxon>
        <taxon>Rhabditida</taxon>
        <taxon>Rhabditina</taxon>
        <taxon>Rhabditomorpha</taxon>
        <taxon>Strongyloidea</taxon>
        <taxon>Trichostrongylidae</taxon>
        <taxon>Teladorsagia</taxon>
    </lineage>
</organism>
<name>A0A2G9TW78_TELCI</name>
<dbReference type="InterPro" id="IPR050363">
    <property type="entry name" value="MIP/Aquaporin"/>
</dbReference>
<comment type="subcellular location">
    <subcellularLocation>
        <location evidence="1">Membrane</location>
        <topology evidence="1">Multi-pass membrane protein</topology>
    </subcellularLocation>
</comment>
<dbReference type="CDD" id="cd00333">
    <property type="entry name" value="MIP"/>
    <property type="match status" value="1"/>
</dbReference>
<feature type="transmembrane region" description="Helical" evidence="10">
    <location>
        <begin position="49"/>
        <end position="75"/>
    </location>
</feature>
<keyword evidence="4 8" id="KW-0812">Transmembrane</keyword>
<dbReference type="EMBL" id="KZ352299">
    <property type="protein sequence ID" value="PIO62281.1"/>
    <property type="molecule type" value="Genomic_DNA"/>
</dbReference>
<proteinExistence type="inferred from homology"/>
<dbReference type="InterPro" id="IPR022357">
    <property type="entry name" value="MIP_CS"/>
</dbReference>
<keyword evidence="12" id="KW-1185">Reference proteome</keyword>
<dbReference type="SUPFAM" id="SSF81338">
    <property type="entry name" value="Aquaporin-like"/>
    <property type="match status" value="1"/>
</dbReference>
<gene>
    <name evidence="11" type="ORF">TELCIR_16171</name>
</gene>
<evidence type="ECO:0000256" key="3">
    <source>
        <dbReference type="ARBA" id="ARBA00022448"/>
    </source>
</evidence>
<feature type="transmembrane region" description="Helical" evidence="10">
    <location>
        <begin position="81"/>
        <end position="102"/>
    </location>
</feature>
<feature type="transmembrane region" description="Helical" evidence="10">
    <location>
        <begin position="189"/>
        <end position="207"/>
    </location>
</feature>
<dbReference type="PRINTS" id="PR00783">
    <property type="entry name" value="MINTRINSICP"/>
</dbReference>